<evidence type="ECO:0000313" key="1">
    <source>
        <dbReference type="EMBL" id="UOO90776.1"/>
    </source>
</evidence>
<dbReference type="Pfam" id="PF11278">
    <property type="entry name" value="DUF3079"/>
    <property type="match status" value="1"/>
</dbReference>
<dbReference type="Proteomes" id="UP000832011">
    <property type="component" value="Chromosome"/>
</dbReference>
<proteinExistence type="predicted"/>
<protein>
    <submittedName>
        <fullName evidence="1">DUF3079 domain-containing protein</fullName>
    </submittedName>
</protein>
<dbReference type="RefSeq" id="WP_058305435.1">
    <property type="nucleotide sequence ID" value="NZ_CABKVG010000006.1"/>
</dbReference>
<keyword evidence="2" id="KW-1185">Reference proteome</keyword>
<name>A0ABY4E4U1_9NEIS</name>
<reference evidence="1 2" key="1">
    <citation type="journal article" date="2022" name="Res Sq">
        <title>Evolution of multicellular longitudinally dividing oral cavity symbionts (Neisseriaceae).</title>
        <authorList>
            <person name="Nyongesa S."/>
            <person name="Weber P."/>
            <person name="Bernet E."/>
            <person name="Pullido F."/>
            <person name="Nieckarz M."/>
            <person name="Delaby M."/>
            <person name="Nieves C."/>
            <person name="Viehboeck T."/>
            <person name="Krause N."/>
            <person name="Rivera-Millot A."/>
            <person name="Nakamura A."/>
            <person name="Vischer N."/>
            <person name="VanNieuwenhze M."/>
            <person name="Brun Y."/>
            <person name="Cava F."/>
            <person name="Bulgheresi S."/>
            <person name="Veyrier F."/>
        </authorList>
    </citation>
    <scope>NUCLEOTIDE SEQUENCE [LARGE SCALE GENOMIC DNA]</scope>
    <source>
        <strain evidence="1 2">SN4</strain>
    </source>
</reference>
<gene>
    <name evidence="1" type="ORF">LVJ82_07395</name>
</gene>
<dbReference type="InterPro" id="IPR021430">
    <property type="entry name" value="DUF3079"/>
</dbReference>
<organism evidence="1 2">
    <name type="scientific">Vitreoscilla massiliensis</name>
    <dbReference type="NCBI Taxonomy" id="1689272"/>
    <lineage>
        <taxon>Bacteria</taxon>
        <taxon>Pseudomonadati</taxon>
        <taxon>Pseudomonadota</taxon>
        <taxon>Betaproteobacteria</taxon>
        <taxon>Neisseriales</taxon>
        <taxon>Neisseriaceae</taxon>
        <taxon>Vitreoscilla</taxon>
    </lineage>
</organism>
<accession>A0ABY4E4U1</accession>
<dbReference type="EMBL" id="CP091511">
    <property type="protein sequence ID" value="UOO90776.1"/>
    <property type="molecule type" value="Genomic_DNA"/>
</dbReference>
<sequence>MASVSRQKVRFPKQPKLPVRVRWGCDKLCAVHCVQCGNGYDRAQHPLEIFGADGDGSLTPEE</sequence>
<evidence type="ECO:0000313" key="2">
    <source>
        <dbReference type="Proteomes" id="UP000832011"/>
    </source>
</evidence>